<feature type="transmembrane region" description="Helical" evidence="1">
    <location>
        <begin position="5"/>
        <end position="25"/>
    </location>
</feature>
<keyword evidence="1" id="KW-1133">Transmembrane helix</keyword>
<organism evidence="2 3">
    <name type="scientific">Streptococcus loxodontisalivarius</name>
    <dbReference type="NCBI Taxonomy" id="1349415"/>
    <lineage>
        <taxon>Bacteria</taxon>
        <taxon>Bacillati</taxon>
        <taxon>Bacillota</taxon>
        <taxon>Bacilli</taxon>
        <taxon>Lactobacillales</taxon>
        <taxon>Streptococcaceae</taxon>
        <taxon>Streptococcus</taxon>
    </lineage>
</organism>
<sequence length="74" mass="9216">MKQLFYFIFGYSLIIMITSLPFIVFTYFFEFRLFFIAPALWHWFILFRKIQFGDRSRYLEFEIELKESEGKYGK</sequence>
<keyword evidence="1" id="KW-0812">Transmembrane</keyword>
<comment type="caution">
    <text evidence="2">The sequence shown here is derived from an EMBL/GenBank/DDBJ whole genome shotgun (WGS) entry which is preliminary data.</text>
</comment>
<gene>
    <name evidence="2" type="ORF">JOC28_002055</name>
</gene>
<proteinExistence type="predicted"/>
<keyword evidence="3" id="KW-1185">Reference proteome</keyword>
<name>A0ABS2PWA1_9STRE</name>
<dbReference type="RefSeq" id="WP_205010578.1">
    <property type="nucleotide sequence ID" value="NZ_JAFBEH010000073.1"/>
</dbReference>
<dbReference type="EMBL" id="JAFBEH010000073">
    <property type="protein sequence ID" value="MBM7643744.1"/>
    <property type="molecule type" value="Genomic_DNA"/>
</dbReference>
<keyword evidence="1" id="KW-0472">Membrane</keyword>
<feature type="transmembrane region" description="Helical" evidence="1">
    <location>
        <begin position="31"/>
        <end position="47"/>
    </location>
</feature>
<protein>
    <submittedName>
        <fullName evidence="2">Uncharacterized protein</fullName>
    </submittedName>
</protein>
<dbReference type="Proteomes" id="UP000697472">
    <property type="component" value="Unassembled WGS sequence"/>
</dbReference>
<reference evidence="2 3" key="1">
    <citation type="submission" date="2021-01" db="EMBL/GenBank/DDBJ databases">
        <title>Genomic Encyclopedia of Type Strains, Phase IV (KMG-IV): sequencing the most valuable type-strain genomes for metagenomic binning, comparative biology and taxonomic classification.</title>
        <authorList>
            <person name="Goeker M."/>
        </authorList>
    </citation>
    <scope>NUCLEOTIDE SEQUENCE [LARGE SCALE GENOMIC DNA]</scope>
    <source>
        <strain evidence="2 3">DSM 27382</strain>
    </source>
</reference>
<evidence type="ECO:0000313" key="2">
    <source>
        <dbReference type="EMBL" id="MBM7643744.1"/>
    </source>
</evidence>
<evidence type="ECO:0000313" key="3">
    <source>
        <dbReference type="Proteomes" id="UP000697472"/>
    </source>
</evidence>
<evidence type="ECO:0000256" key="1">
    <source>
        <dbReference type="SAM" id="Phobius"/>
    </source>
</evidence>
<accession>A0ABS2PWA1</accession>